<reference evidence="1 2" key="1">
    <citation type="submission" date="2018-01" db="EMBL/GenBank/DDBJ databases">
        <authorList>
            <person name="Clerissi C."/>
        </authorList>
    </citation>
    <scope>NUCLEOTIDE SEQUENCE [LARGE SCALE GENOMIC DNA]</scope>
    <source>
        <strain evidence="1">Cupriavidus taiwanensis LMG 19430</strain>
    </source>
</reference>
<protein>
    <submittedName>
        <fullName evidence="1">Uncharacterized protein</fullName>
    </submittedName>
</protein>
<proteinExistence type="predicted"/>
<gene>
    <name evidence="1" type="ORF">CBM2586_B10210</name>
</gene>
<accession>A0A976A778</accession>
<organism evidence="1 2">
    <name type="scientific">Cupriavidus taiwanensis</name>
    <dbReference type="NCBI Taxonomy" id="164546"/>
    <lineage>
        <taxon>Bacteria</taxon>
        <taxon>Pseudomonadati</taxon>
        <taxon>Pseudomonadota</taxon>
        <taxon>Betaproteobacteria</taxon>
        <taxon>Burkholderiales</taxon>
        <taxon>Burkholderiaceae</taxon>
        <taxon>Cupriavidus</taxon>
    </lineage>
</organism>
<comment type="caution">
    <text evidence="1">The sequence shown here is derived from an EMBL/GenBank/DDBJ whole genome shotgun (WGS) entry which is preliminary data.</text>
</comment>
<sequence length="62" mass="7284">MTWHPYTTPPQTVGPYRLNDIFGHTHKVQWDGRHFRYAEGQFAGGVVVHYKGDLWQRVEGEE</sequence>
<evidence type="ECO:0000313" key="2">
    <source>
        <dbReference type="Proteomes" id="UP000257016"/>
    </source>
</evidence>
<dbReference type="Proteomes" id="UP000257016">
    <property type="component" value="Unassembled WGS sequence"/>
</dbReference>
<name>A0A976A778_9BURK</name>
<dbReference type="AlphaFoldDB" id="A0A976A778"/>
<evidence type="ECO:0000313" key="1">
    <source>
        <dbReference type="EMBL" id="SOY65615.1"/>
    </source>
</evidence>
<dbReference type="EMBL" id="OFSN01000015">
    <property type="protein sequence ID" value="SOY65615.1"/>
    <property type="molecule type" value="Genomic_DNA"/>
</dbReference>